<name>A0A2W7SMB9_9BACT</name>
<proteinExistence type="predicted"/>
<evidence type="ECO:0000313" key="1">
    <source>
        <dbReference type="EMBL" id="PZX51862.1"/>
    </source>
</evidence>
<reference evidence="2 4" key="2">
    <citation type="submission" date="2019-08" db="EMBL/GenBank/DDBJ databases">
        <title>Genome of Algoriphagus ratkowskyi IC026.</title>
        <authorList>
            <person name="Bowman J.P."/>
        </authorList>
    </citation>
    <scope>NUCLEOTIDE SEQUENCE [LARGE SCALE GENOMIC DNA]</scope>
    <source>
        <strain evidence="2 4">IC026</strain>
    </source>
</reference>
<keyword evidence="4" id="KW-1185">Reference proteome</keyword>
<gene>
    <name evidence="2" type="ORF">ESW18_18070</name>
    <name evidence="1" type="ORF">LV84_03620</name>
</gene>
<dbReference type="RefSeq" id="WP_086502877.1">
    <property type="nucleotide sequence ID" value="NZ_MSSV01000021.1"/>
</dbReference>
<protein>
    <submittedName>
        <fullName evidence="1">Uncharacterized protein</fullName>
    </submittedName>
</protein>
<evidence type="ECO:0000313" key="2">
    <source>
        <dbReference type="EMBL" id="TXD76005.1"/>
    </source>
</evidence>
<reference evidence="1 3" key="1">
    <citation type="submission" date="2018-06" db="EMBL/GenBank/DDBJ databases">
        <title>Genomic Encyclopedia of Archaeal and Bacterial Type Strains, Phase II (KMG-II): from individual species to whole genera.</title>
        <authorList>
            <person name="Goeker M."/>
        </authorList>
    </citation>
    <scope>NUCLEOTIDE SEQUENCE [LARGE SCALE GENOMIC DNA]</scope>
    <source>
        <strain evidence="1 3">DSM 22686</strain>
    </source>
</reference>
<comment type="caution">
    <text evidence="1">The sequence shown here is derived from an EMBL/GenBank/DDBJ whole genome shotgun (WGS) entry which is preliminary data.</text>
</comment>
<dbReference type="AlphaFoldDB" id="A0A2W7SMB9"/>
<accession>A0A2W7SMB9</accession>
<evidence type="ECO:0000313" key="3">
    <source>
        <dbReference type="Proteomes" id="UP000249115"/>
    </source>
</evidence>
<evidence type="ECO:0000313" key="4">
    <source>
        <dbReference type="Proteomes" id="UP000321927"/>
    </source>
</evidence>
<dbReference type="EMBL" id="QKZU01000017">
    <property type="protein sequence ID" value="PZX51862.1"/>
    <property type="molecule type" value="Genomic_DNA"/>
</dbReference>
<dbReference type="Proteomes" id="UP000249115">
    <property type="component" value="Unassembled WGS sequence"/>
</dbReference>
<organism evidence="1 3">
    <name type="scientific">Algoriphagus ratkowskyi</name>
    <dbReference type="NCBI Taxonomy" id="57028"/>
    <lineage>
        <taxon>Bacteria</taxon>
        <taxon>Pseudomonadati</taxon>
        <taxon>Bacteroidota</taxon>
        <taxon>Cytophagia</taxon>
        <taxon>Cytophagales</taxon>
        <taxon>Cyclobacteriaceae</taxon>
        <taxon>Algoriphagus</taxon>
    </lineage>
</organism>
<dbReference type="Proteomes" id="UP000321927">
    <property type="component" value="Unassembled WGS sequence"/>
</dbReference>
<dbReference type="EMBL" id="VORV01000016">
    <property type="protein sequence ID" value="TXD76005.1"/>
    <property type="molecule type" value="Genomic_DNA"/>
</dbReference>
<sequence>MQAYVNFLLEDITAAHRPADYFNKSRKNSEEEDLEEALLESEMFVSQEVRSGFEGYCGLKRESFPPVDQLSNEQLAQLTSSFVKMMESWNLLVHFPDDLPQPIRYELLMEILVGPVMIFNHGYWGFDFCTGEPVGCKLGEYCPCLNRE</sequence>
<dbReference type="OrthoDB" id="1441229at2"/>